<evidence type="ECO:0000259" key="4">
    <source>
        <dbReference type="PROSITE" id="PS01124"/>
    </source>
</evidence>
<gene>
    <name evidence="5" type="ORF">JOM49_003786</name>
</gene>
<evidence type="ECO:0000313" key="5">
    <source>
        <dbReference type="EMBL" id="MBP2182260.1"/>
    </source>
</evidence>
<dbReference type="Proteomes" id="UP000741013">
    <property type="component" value="Unassembled WGS sequence"/>
</dbReference>
<feature type="domain" description="HTH araC/xylS-type" evidence="4">
    <location>
        <begin position="12"/>
        <end position="110"/>
    </location>
</feature>
<dbReference type="InterPro" id="IPR020449">
    <property type="entry name" value="Tscrpt_reg_AraC-type_HTH"/>
</dbReference>
<keyword evidence="3" id="KW-0804">Transcription</keyword>
<evidence type="ECO:0000256" key="2">
    <source>
        <dbReference type="ARBA" id="ARBA00023125"/>
    </source>
</evidence>
<evidence type="ECO:0000256" key="1">
    <source>
        <dbReference type="ARBA" id="ARBA00023015"/>
    </source>
</evidence>
<accession>A0ABS4PS59</accession>
<dbReference type="EMBL" id="JAGGMS010000001">
    <property type="protein sequence ID" value="MBP2182260.1"/>
    <property type="molecule type" value="Genomic_DNA"/>
</dbReference>
<dbReference type="InterPro" id="IPR018060">
    <property type="entry name" value="HTH_AraC"/>
</dbReference>
<organism evidence="5 6">
    <name type="scientific">Amycolatopsis magusensis</name>
    <dbReference type="NCBI Taxonomy" id="882444"/>
    <lineage>
        <taxon>Bacteria</taxon>
        <taxon>Bacillati</taxon>
        <taxon>Actinomycetota</taxon>
        <taxon>Actinomycetes</taxon>
        <taxon>Pseudonocardiales</taxon>
        <taxon>Pseudonocardiaceae</taxon>
        <taxon>Amycolatopsis</taxon>
    </lineage>
</organism>
<dbReference type="PROSITE" id="PS01124">
    <property type="entry name" value="HTH_ARAC_FAMILY_2"/>
    <property type="match status" value="1"/>
</dbReference>
<dbReference type="Pfam" id="PF12833">
    <property type="entry name" value="HTH_18"/>
    <property type="match status" value="1"/>
</dbReference>
<dbReference type="Gene3D" id="1.10.10.60">
    <property type="entry name" value="Homeodomain-like"/>
    <property type="match status" value="2"/>
</dbReference>
<evidence type="ECO:0000256" key="3">
    <source>
        <dbReference type="ARBA" id="ARBA00023163"/>
    </source>
</evidence>
<proteinExistence type="predicted"/>
<dbReference type="InterPro" id="IPR018062">
    <property type="entry name" value="HTH_AraC-typ_CS"/>
</dbReference>
<dbReference type="InterPro" id="IPR009057">
    <property type="entry name" value="Homeodomain-like_sf"/>
</dbReference>
<dbReference type="InterPro" id="IPR050204">
    <property type="entry name" value="AraC_XylS_family_regulators"/>
</dbReference>
<dbReference type="PROSITE" id="PS00041">
    <property type="entry name" value="HTH_ARAC_FAMILY_1"/>
    <property type="match status" value="1"/>
</dbReference>
<keyword evidence="1" id="KW-0805">Transcription regulation</keyword>
<dbReference type="SUPFAM" id="SSF46689">
    <property type="entry name" value="Homeodomain-like"/>
    <property type="match status" value="2"/>
</dbReference>
<dbReference type="PRINTS" id="PR00032">
    <property type="entry name" value="HTHARAC"/>
</dbReference>
<evidence type="ECO:0000313" key="6">
    <source>
        <dbReference type="Proteomes" id="UP000741013"/>
    </source>
</evidence>
<dbReference type="PANTHER" id="PTHR46796">
    <property type="entry name" value="HTH-TYPE TRANSCRIPTIONAL ACTIVATOR RHAS-RELATED"/>
    <property type="match status" value="1"/>
</dbReference>
<name>A0ABS4PS59_9PSEU</name>
<dbReference type="SMART" id="SM00342">
    <property type="entry name" value="HTH_ARAC"/>
    <property type="match status" value="1"/>
</dbReference>
<reference evidence="5 6" key="1">
    <citation type="submission" date="2021-03" db="EMBL/GenBank/DDBJ databases">
        <title>Sequencing the genomes of 1000 actinobacteria strains.</title>
        <authorList>
            <person name="Klenk H.-P."/>
        </authorList>
    </citation>
    <scope>NUCLEOTIDE SEQUENCE [LARGE SCALE GENOMIC DNA]</scope>
    <source>
        <strain evidence="5 6">DSM 45510</strain>
    </source>
</reference>
<dbReference type="RefSeq" id="WP_209665601.1">
    <property type="nucleotide sequence ID" value="NZ_JAGGMS010000001.1"/>
</dbReference>
<protein>
    <submittedName>
        <fullName evidence="5">Transcriptional regulator GlxA family with amidase domain</fullName>
    </submittedName>
</protein>
<sequence length="140" mass="15698">MTARVEALGHLRRAKDEIDARYAESLDVDQLAKVAGWSREHFTRTFAAAFGETPGAYLARRRIERAQDLLRSANLTVTEVCLLVGYSSLGTFSRRFTEITGLSPTAYRARSRRDAPPPIPGCYLMMWTRPSAYEKDVTPG</sequence>
<comment type="caution">
    <text evidence="5">The sequence shown here is derived from an EMBL/GenBank/DDBJ whole genome shotgun (WGS) entry which is preliminary data.</text>
</comment>
<keyword evidence="2" id="KW-0238">DNA-binding</keyword>
<keyword evidence="6" id="KW-1185">Reference proteome</keyword>